<dbReference type="Proteomes" id="UP001163203">
    <property type="component" value="Chromosome"/>
</dbReference>
<dbReference type="Gene3D" id="1.10.10.10">
    <property type="entry name" value="Winged helix-like DNA-binding domain superfamily/Winged helix DNA-binding domain"/>
    <property type="match status" value="1"/>
</dbReference>
<dbReference type="Pfam" id="PF00196">
    <property type="entry name" value="GerE"/>
    <property type="match status" value="1"/>
</dbReference>
<proteinExistence type="predicted"/>
<feature type="region of interest" description="Disordered" evidence="4">
    <location>
        <begin position="256"/>
        <end position="283"/>
    </location>
</feature>
<evidence type="ECO:0000256" key="1">
    <source>
        <dbReference type="ARBA" id="ARBA00023015"/>
    </source>
</evidence>
<evidence type="ECO:0000313" key="7">
    <source>
        <dbReference type="Proteomes" id="UP001163203"/>
    </source>
</evidence>
<evidence type="ECO:0000256" key="3">
    <source>
        <dbReference type="ARBA" id="ARBA00023163"/>
    </source>
</evidence>
<evidence type="ECO:0000256" key="4">
    <source>
        <dbReference type="SAM" id="MobiDB-lite"/>
    </source>
</evidence>
<dbReference type="RefSeq" id="WP_268756499.1">
    <property type="nucleotide sequence ID" value="NZ_CP113836.1"/>
</dbReference>
<dbReference type="InterPro" id="IPR000792">
    <property type="entry name" value="Tscrpt_reg_LuxR_C"/>
</dbReference>
<evidence type="ECO:0000313" key="6">
    <source>
        <dbReference type="EMBL" id="WAL66367.1"/>
    </source>
</evidence>
<keyword evidence="1" id="KW-0805">Transcription regulation</keyword>
<keyword evidence="7" id="KW-1185">Reference proteome</keyword>
<name>A0ABY7B549_9PSEU</name>
<dbReference type="PROSITE" id="PS50043">
    <property type="entry name" value="HTH_LUXR_2"/>
    <property type="match status" value="1"/>
</dbReference>
<dbReference type="InterPro" id="IPR036388">
    <property type="entry name" value="WH-like_DNA-bd_sf"/>
</dbReference>
<dbReference type="PANTHER" id="PTHR44688:SF16">
    <property type="entry name" value="DNA-BINDING TRANSCRIPTIONAL ACTIVATOR DEVR_DOSR"/>
    <property type="match status" value="1"/>
</dbReference>
<dbReference type="SMART" id="SM00421">
    <property type="entry name" value="HTH_LUXR"/>
    <property type="match status" value="1"/>
</dbReference>
<keyword evidence="2" id="KW-0238">DNA-binding</keyword>
<dbReference type="CDD" id="cd06170">
    <property type="entry name" value="LuxR_C_like"/>
    <property type="match status" value="1"/>
</dbReference>
<dbReference type="PRINTS" id="PR00038">
    <property type="entry name" value="HTHLUXR"/>
</dbReference>
<keyword evidence="3" id="KW-0804">Transcription</keyword>
<dbReference type="PANTHER" id="PTHR44688">
    <property type="entry name" value="DNA-BINDING TRANSCRIPTIONAL ACTIVATOR DEVR_DOSR"/>
    <property type="match status" value="1"/>
</dbReference>
<gene>
    <name evidence="6" type="ORF">ORV05_00665</name>
</gene>
<reference evidence="6" key="1">
    <citation type="submission" date="2022-11" db="EMBL/GenBank/DDBJ databases">
        <authorList>
            <person name="Mo P."/>
        </authorList>
    </citation>
    <scope>NUCLEOTIDE SEQUENCE</scope>
    <source>
        <strain evidence="6">HUAS 11-8</strain>
    </source>
</reference>
<dbReference type="InterPro" id="IPR016032">
    <property type="entry name" value="Sig_transdc_resp-reg_C-effctor"/>
</dbReference>
<sequence length="283" mass="31649">MGLDSRDYERMLDVATAILHTHQPEQLWPWLAGELLESLHGTAAIHKDEEWTENRGTVRAWTSGGVAEVDPRTGRHVRSELPFQWYMRGDELCLPATGSEILGPAWRDSEAADRAREAFDGDDVLGLPVAHQDGVLRGFLVYHRAEDFTDRERAYAERIQPLLAGADAQLHRMWSWRSSVSEPEERAAEYRLTPREVVVLGLLAEALPAVAIARRLGVSVRTVHKHVQNVYRKLGTSDRVSTVLRAQWAGLIASGARTPHDARHPATSFSGRTSHPAIRKTAH</sequence>
<protein>
    <submittedName>
        <fullName evidence="6">LuxR C-terminal-related transcriptional regulator</fullName>
    </submittedName>
</protein>
<evidence type="ECO:0000259" key="5">
    <source>
        <dbReference type="PROSITE" id="PS50043"/>
    </source>
</evidence>
<dbReference type="EMBL" id="CP113836">
    <property type="protein sequence ID" value="WAL66367.1"/>
    <property type="molecule type" value="Genomic_DNA"/>
</dbReference>
<accession>A0ABY7B549</accession>
<feature type="domain" description="HTH luxR-type" evidence="5">
    <location>
        <begin position="185"/>
        <end position="250"/>
    </location>
</feature>
<evidence type="ECO:0000256" key="2">
    <source>
        <dbReference type="ARBA" id="ARBA00023125"/>
    </source>
</evidence>
<dbReference type="SUPFAM" id="SSF46894">
    <property type="entry name" value="C-terminal effector domain of the bipartite response regulators"/>
    <property type="match status" value="1"/>
</dbReference>
<organism evidence="6 7">
    <name type="scientific">Amycolatopsis cynarae</name>
    <dbReference type="NCBI Taxonomy" id="2995223"/>
    <lineage>
        <taxon>Bacteria</taxon>
        <taxon>Bacillati</taxon>
        <taxon>Actinomycetota</taxon>
        <taxon>Actinomycetes</taxon>
        <taxon>Pseudonocardiales</taxon>
        <taxon>Pseudonocardiaceae</taxon>
        <taxon>Amycolatopsis</taxon>
    </lineage>
</organism>